<proteinExistence type="predicted"/>
<sequence length="352" mass="38851">MLESTNIYAGVCSSNYAKLDRSGKIGVFVRAAKDGEWKHALDSVQAFKILVHPDNPEVVLVGTNDGVWRSTDRGVSFKQTDFPDTKKEIWSFLVDKRDPKRILAGAAPVEVYSSDDMGASWRKLSTPKTPEHIKSPFATRLMQFAQHPQRPDEIFAALEINGVIHSADGGETWTDRSDHLIKLAQLPHLRDEIFSGNVAEGMLDAHSIAINPNHPDDVIVALRTGLFHTEDHGRTWQNLEVGRFAPTTTYAHDIQVSSSEPAALYAALSISATSHEGGLYCSLDRGRTWQRFDKVQVNGTIMALTLHAHDPAQAYICGRYDGEVFGTQDGGETWQAMPLPGEVQHTFTISCG</sequence>
<name>A0A2H3TUP1_FUSOX</name>
<gene>
    <name evidence="3" type="ORF">FRV6_16471</name>
</gene>
<evidence type="ECO:0000256" key="1">
    <source>
        <dbReference type="ARBA" id="ARBA00022737"/>
    </source>
</evidence>
<dbReference type="OrthoDB" id="2739686at2759"/>
<evidence type="ECO:0000313" key="3">
    <source>
        <dbReference type="EMBL" id="SCO92343.1"/>
    </source>
</evidence>
<dbReference type="Gene3D" id="2.130.10.10">
    <property type="entry name" value="YVTN repeat-like/Quinoprotein amine dehydrogenase"/>
    <property type="match status" value="1"/>
</dbReference>
<dbReference type="PANTHER" id="PTHR43739">
    <property type="entry name" value="XYLOGLUCANASE (EUROFUNG)"/>
    <property type="match status" value="1"/>
</dbReference>
<dbReference type="SUPFAM" id="SSF110296">
    <property type="entry name" value="Oligoxyloglucan reducing end-specific cellobiohydrolase"/>
    <property type="match status" value="1"/>
</dbReference>
<dbReference type="EMBL" id="FMJY01000010">
    <property type="protein sequence ID" value="SCO92343.1"/>
    <property type="molecule type" value="Genomic_DNA"/>
</dbReference>
<dbReference type="GO" id="GO:0010411">
    <property type="term" value="P:xyloglucan metabolic process"/>
    <property type="evidence" value="ECO:0007669"/>
    <property type="project" value="TreeGrafter"/>
</dbReference>
<feature type="domain" description="Sortilin N-terminal" evidence="2">
    <location>
        <begin position="67"/>
        <end position="180"/>
    </location>
</feature>
<dbReference type="PANTHER" id="PTHR43739:SF5">
    <property type="entry name" value="EXO-ALPHA-SIALIDASE"/>
    <property type="match status" value="1"/>
</dbReference>
<reference evidence="4" key="1">
    <citation type="submission" date="2016-09" db="EMBL/GenBank/DDBJ databases">
        <authorList>
            <person name="Guldener U."/>
        </authorList>
    </citation>
    <scope>NUCLEOTIDE SEQUENCE [LARGE SCALE GENOMIC DNA]</scope>
    <source>
        <strain evidence="4">V64-1</strain>
    </source>
</reference>
<dbReference type="AlphaFoldDB" id="A0A2H3TUP1"/>
<dbReference type="InterPro" id="IPR015943">
    <property type="entry name" value="WD40/YVTN_repeat-like_dom_sf"/>
</dbReference>
<dbReference type="CDD" id="cd15482">
    <property type="entry name" value="Sialidase_non-viral"/>
    <property type="match status" value="1"/>
</dbReference>
<organism evidence="3 4">
    <name type="scientific">Fusarium oxysporum</name>
    <name type="common">Fusarium vascular wilt</name>
    <dbReference type="NCBI Taxonomy" id="5507"/>
    <lineage>
        <taxon>Eukaryota</taxon>
        <taxon>Fungi</taxon>
        <taxon>Dikarya</taxon>
        <taxon>Ascomycota</taxon>
        <taxon>Pezizomycotina</taxon>
        <taxon>Sordariomycetes</taxon>
        <taxon>Hypocreomycetidae</taxon>
        <taxon>Hypocreales</taxon>
        <taxon>Nectriaceae</taxon>
        <taxon>Fusarium</taxon>
        <taxon>Fusarium oxysporum species complex</taxon>
    </lineage>
</organism>
<evidence type="ECO:0000259" key="2">
    <source>
        <dbReference type="Pfam" id="PF15902"/>
    </source>
</evidence>
<protein>
    <recommendedName>
        <fullName evidence="2">Sortilin N-terminal domain-containing protein</fullName>
    </recommendedName>
</protein>
<dbReference type="Pfam" id="PF15902">
    <property type="entry name" value="Sortilin-Vps10"/>
    <property type="match status" value="1"/>
</dbReference>
<keyword evidence="1" id="KW-0677">Repeat</keyword>
<dbReference type="Proteomes" id="UP000219369">
    <property type="component" value="Unassembled WGS sequence"/>
</dbReference>
<dbReference type="InterPro" id="IPR031778">
    <property type="entry name" value="Sortilin_N"/>
</dbReference>
<dbReference type="InterPro" id="IPR052025">
    <property type="entry name" value="Xyloglucanase_GH74"/>
</dbReference>
<accession>A0A2H3TUP1</accession>
<evidence type="ECO:0000313" key="4">
    <source>
        <dbReference type="Proteomes" id="UP000219369"/>
    </source>
</evidence>